<evidence type="ECO:0000256" key="6">
    <source>
        <dbReference type="ARBA" id="ARBA00023004"/>
    </source>
</evidence>
<dbReference type="eggNOG" id="COG3751">
    <property type="taxonomic scope" value="Bacteria"/>
</dbReference>
<dbReference type="AlphaFoldDB" id="R4Z2N8"/>
<dbReference type="STRING" id="1229780.BN381_50057"/>
<evidence type="ECO:0000256" key="2">
    <source>
        <dbReference type="ARBA" id="ARBA00022723"/>
    </source>
</evidence>
<evidence type="ECO:0000313" key="8">
    <source>
        <dbReference type="EMBL" id="CCM64915.1"/>
    </source>
</evidence>
<dbReference type="RefSeq" id="WP_012229267.1">
    <property type="nucleotide sequence ID" value="NZ_HG422565.1"/>
</dbReference>
<dbReference type="HOGENOM" id="CLU_106572_0_0_11"/>
<keyword evidence="2" id="KW-0479">Metal-binding</keyword>
<keyword evidence="9" id="KW-1185">Reference proteome</keyword>
<dbReference type="InterPro" id="IPR005123">
    <property type="entry name" value="Oxoglu/Fe-dep_dioxygenase_dom"/>
</dbReference>
<keyword evidence="5" id="KW-0560">Oxidoreductase</keyword>
<proteinExistence type="predicted"/>
<keyword evidence="3" id="KW-0847">Vitamin C</keyword>
<evidence type="ECO:0000256" key="5">
    <source>
        <dbReference type="ARBA" id="ARBA00023002"/>
    </source>
</evidence>
<feature type="domain" description="Fe2OG dioxygenase" evidence="7">
    <location>
        <begin position="95"/>
        <end position="202"/>
    </location>
</feature>
<dbReference type="GO" id="GO:0016705">
    <property type="term" value="F:oxidoreductase activity, acting on paired donors, with incorporation or reduction of molecular oxygen"/>
    <property type="evidence" value="ECO:0007669"/>
    <property type="project" value="InterPro"/>
</dbReference>
<evidence type="ECO:0000256" key="1">
    <source>
        <dbReference type="ARBA" id="ARBA00001961"/>
    </source>
</evidence>
<evidence type="ECO:0000259" key="7">
    <source>
        <dbReference type="PROSITE" id="PS51471"/>
    </source>
</evidence>
<organism evidence="8 9">
    <name type="scientific">Candidatus Neomicrothrix parvicella RN1</name>
    <dbReference type="NCBI Taxonomy" id="1229780"/>
    <lineage>
        <taxon>Bacteria</taxon>
        <taxon>Bacillati</taxon>
        <taxon>Actinomycetota</taxon>
        <taxon>Acidimicrobiia</taxon>
        <taxon>Acidimicrobiales</taxon>
        <taxon>Microthrixaceae</taxon>
        <taxon>Candidatus Neomicrothrix</taxon>
    </lineage>
</organism>
<dbReference type="Proteomes" id="UP000018291">
    <property type="component" value="Unassembled WGS sequence"/>
</dbReference>
<dbReference type="Gene3D" id="2.60.120.620">
    <property type="entry name" value="q2cbj1_9rhob like domain"/>
    <property type="match status" value="1"/>
</dbReference>
<comment type="cofactor">
    <cofactor evidence="1">
        <name>L-ascorbate</name>
        <dbReference type="ChEBI" id="CHEBI:38290"/>
    </cofactor>
</comment>
<name>R4Z2N8_9ACTN</name>
<sequence length="206" mass="23250">MADAEPPINWLPLISPTPRHQASHHVVDAAFTPEECRRIVALAEPECAEVGSIEGDDEVDRVRSSSVSWLAADDDTWWIFERLARLVREANEGWGFDLVGFEEELQYTRYDGPGDHYTWHRDGLDGDVSTRKITVVVQLTDPGGYDGAQLELPDRLADPEDPDRLRHVNGQGSAVVFPAYEYHRVTPLRHGRRRSLVAWVAGPPFR</sequence>
<dbReference type="GO" id="GO:0031418">
    <property type="term" value="F:L-ascorbic acid binding"/>
    <property type="evidence" value="ECO:0007669"/>
    <property type="project" value="UniProtKB-KW"/>
</dbReference>
<evidence type="ECO:0000313" key="9">
    <source>
        <dbReference type="Proteomes" id="UP000018291"/>
    </source>
</evidence>
<dbReference type="Pfam" id="PF13640">
    <property type="entry name" value="2OG-FeII_Oxy_3"/>
    <property type="match status" value="1"/>
</dbReference>
<gene>
    <name evidence="8" type="ORF">BN381_50057</name>
</gene>
<dbReference type="EMBL" id="CANL01000045">
    <property type="protein sequence ID" value="CCM64915.1"/>
    <property type="molecule type" value="Genomic_DNA"/>
</dbReference>
<dbReference type="GO" id="GO:0051213">
    <property type="term" value="F:dioxygenase activity"/>
    <property type="evidence" value="ECO:0007669"/>
    <property type="project" value="UniProtKB-KW"/>
</dbReference>
<evidence type="ECO:0000256" key="4">
    <source>
        <dbReference type="ARBA" id="ARBA00022964"/>
    </source>
</evidence>
<protein>
    <submittedName>
        <fullName evidence="8">Putative Oxidoreductase domain protein</fullName>
    </submittedName>
</protein>
<dbReference type="PROSITE" id="PS51471">
    <property type="entry name" value="FE2OG_OXY"/>
    <property type="match status" value="1"/>
</dbReference>
<dbReference type="SUPFAM" id="SSF51197">
    <property type="entry name" value="Clavaminate synthase-like"/>
    <property type="match status" value="1"/>
</dbReference>
<reference evidence="8 9" key="1">
    <citation type="journal article" date="2013" name="ISME J.">
        <title>Metabolic model for the filamentous 'Candidatus Microthrix parvicella' based on genomic and metagenomic analyses.</title>
        <authorList>
            <person name="Jon McIlroy S."/>
            <person name="Kristiansen R."/>
            <person name="Albertsen M."/>
            <person name="Michael Karst S."/>
            <person name="Rossetti S."/>
            <person name="Lund Nielsen J."/>
            <person name="Tandoi V."/>
            <person name="James Seviour R."/>
            <person name="Nielsen P.H."/>
        </authorList>
    </citation>
    <scope>NUCLEOTIDE SEQUENCE [LARGE SCALE GENOMIC DNA]</scope>
    <source>
        <strain evidence="8 9">RN1</strain>
    </source>
</reference>
<dbReference type="SMART" id="SM00702">
    <property type="entry name" value="P4Hc"/>
    <property type="match status" value="1"/>
</dbReference>
<evidence type="ECO:0000256" key="3">
    <source>
        <dbReference type="ARBA" id="ARBA00022896"/>
    </source>
</evidence>
<keyword evidence="4" id="KW-0223">Dioxygenase</keyword>
<accession>R4Z2N8</accession>
<dbReference type="InterPro" id="IPR006620">
    <property type="entry name" value="Pro_4_hyd_alph"/>
</dbReference>
<dbReference type="GO" id="GO:0005506">
    <property type="term" value="F:iron ion binding"/>
    <property type="evidence" value="ECO:0007669"/>
    <property type="project" value="InterPro"/>
</dbReference>
<dbReference type="InterPro" id="IPR044862">
    <property type="entry name" value="Pro_4_hyd_alph_FE2OG_OXY"/>
</dbReference>
<comment type="caution">
    <text evidence="8">The sequence shown here is derived from an EMBL/GenBank/DDBJ whole genome shotgun (WGS) entry which is preliminary data.</text>
</comment>
<keyword evidence="6" id="KW-0408">Iron</keyword>